<proteinExistence type="predicted"/>
<feature type="chain" id="PRO_5045255826" description="DUF4352 domain-containing protein" evidence="1">
    <location>
        <begin position="24"/>
        <end position="152"/>
    </location>
</feature>
<keyword evidence="1" id="KW-0732">Signal</keyword>
<dbReference type="RefSeq" id="WP_343130541.1">
    <property type="nucleotide sequence ID" value="NZ_JBCITK010000001.1"/>
</dbReference>
<evidence type="ECO:0008006" key="4">
    <source>
        <dbReference type="Google" id="ProtNLM"/>
    </source>
</evidence>
<sequence>MKRIIFFVSILIGSLSPIQFAQAEALVSKVETPDWVVEVYKTDFSRDQQQAKCDEGCSNFHIVTTNKSREKTNVMTLHTYQSEASASGSGKEGGFFRETKELLKSHEVLTSFTNFPVSKEESALEILLVWEDVKTDHFNEFKETIIVPIEHE</sequence>
<accession>A0ABU9VIJ1</accession>
<feature type="signal peptide" evidence="1">
    <location>
        <begin position="1"/>
        <end position="23"/>
    </location>
</feature>
<evidence type="ECO:0000256" key="1">
    <source>
        <dbReference type="SAM" id="SignalP"/>
    </source>
</evidence>
<evidence type="ECO:0000313" key="3">
    <source>
        <dbReference type="Proteomes" id="UP001418796"/>
    </source>
</evidence>
<organism evidence="2 3">
    <name type="scientific">Alkalicoccobacillus gibsonii</name>
    <dbReference type="NCBI Taxonomy" id="79881"/>
    <lineage>
        <taxon>Bacteria</taxon>
        <taxon>Bacillati</taxon>
        <taxon>Bacillota</taxon>
        <taxon>Bacilli</taxon>
        <taxon>Bacillales</taxon>
        <taxon>Bacillaceae</taxon>
        <taxon>Alkalicoccobacillus</taxon>
    </lineage>
</organism>
<evidence type="ECO:0000313" key="2">
    <source>
        <dbReference type="EMBL" id="MEN0643648.1"/>
    </source>
</evidence>
<comment type="caution">
    <text evidence="2">The sequence shown here is derived from an EMBL/GenBank/DDBJ whole genome shotgun (WGS) entry which is preliminary data.</text>
</comment>
<protein>
    <recommendedName>
        <fullName evidence="4">DUF4352 domain-containing protein</fullName>
    </recommendedName>
</protein>
<dbReference type="EMBL" id="JBCITK010000001">
    <property type="protein sequence ID" value="MEN0643648.1"/>
    <property type="molecule type" value="Genomic_DNA"/>
</dbReference>
<keyword evidence="3" id="KW-1185">Reference proteome</keyword>
<name>A0ABU9VIJ1_9BACI</name>
<dbReference type="Proteomes" id="UP001418796">
    <property type="component" value="Unassembled WGS sequence"/>
</dbReference>
<gene>
    <name evidence="2" type="ORF">MKY91_10870</name>
</gene>
<reference evidence="2 3" key="1">
    <citation type="submission" date="2024-03" db="EMBL/GenBank/DDBJ databases">
        <title>Bacilli Hybrid Assemblies.</title>
        <authorList>
            <person name="Kovac J."/>
        </authorList>
    </citation>
    <scope>NUCLEOTIDE SEQUENCE [LARGE SCALE GENOMIC DNA]</scope>
    <source>
        <strain evidence="2 3">FSL R7-0666</strain>
    </source>
</reference>